<dbReference type="eggNOG" id="COG1309">
    <property type="taxonomic scope" value="Bacteria"/>
</dbReference>
<dbReference type="STRING" id="931626.Awo_c29180"/>
<evidence type="ECO:0000313" key="4">
    <source>
        <dbReference type="EMBL" id="AFA49652.1"/>
    </source>
</evidence>
<evidence type="ECO:0000313" key="5">
    <source>
        <dbReference type="Proteomes" id="UP000007177"/>
    </source>
</evidence>
<dbReference type="PROSITE" id="PS50977">
    <property type="entry name" value="HTH_TETR_2"/>
    <property type="match status" value="1"/>
</dbReference>
<sequence length="192" mass="22381">METKRQLQKAATRKLILDTAYQVYAEQGFTATTNKIAQAANVSHGTIFVHFPTVENLISCLLEEFGIEINEQLHSLSEQDENLETFLDAHITILIRYEKFYQRLISEISLLPEQARFIYINMQSVVSFHLNNVLIRYQTKNLIKDIPMHLIFNTWLGLLHYYLSNSFIFTTGSVLTEFKDELISNYIKLIKK</sequence>
<gene>
    <name evidence="4" type="ordered locus">Awo_c29180</name>
</gene>
<dbReference type="AlphaFoldDB" id="H6LHE2"/>
<feature type="DNA-binding region" description="H-T-H motif" evidence="2">
    <location>
        <begin position="32"/>
        <end position="51"/>
    </location>
</feature>
<dbReference type="SUPFAM" id="SSF46689">
    <property type="entry name" value="Homeodomain-like"/>
    <property type="match status" value="1"/>
</dbReference>
<keyword evidence="5" id="KW-1185">Reference proteome</keyword>
<accession>H6LHE2</accession>
<proteinExistence type="predicted"/>
<evidence type="ECO:0000259" key="3">
    <source>
        <dbReference type="PROSITE" id="PS50977"/>
    </source>
</evidence>
<dbReference type="Pfam" id="PF00440">
    <property type="entry name" value="TetR_N"/>
    <property type="match status" value="1"/>
</dbReference>
<dbReference type="PRINTS" id="PR00455">
    <property type="entry name" value="HTHTETR"/>
</dbReference>
<dbReference type="KEGG" id="awo:Awo_c29180"/>
<dbReference type="RefSeq" id="WP_014357249.1">
    <property type="nucleotide sequence ID" value="NC_016894.1"/>
</dbReference>
<dbReference type="OrthoDB" id="9780824at2"/>
<reference evidence="4 5" key="2">
    <citation type="journal article" date="2012" name="PLoS ONE">
        <title>An ancient pathway combining carbon dioxide fixation with the generation and utilization of a sodium ion gradient for ATP synthesis.</title>
        <authorList>
            <person name="Poehlein A."/>
            <person name="Schmidt S."/>
            <person name="Kaster A.K."/>
            <person name="Goenrich M."/>
            <person name="Vollmers J."/>
            <person name="Thurmer A."/>
            <person name="Bertsch J."/>
            <person name="Schuchmann K."/>
            <person name="Voigt B."/>
            <person name="Hecker M."/>
            <person name="Daniel R."/>
            <person name="Thauer R.K."/>
            <person name="Gottschalk G."/>
            <person name="Muller V."/>
        </authorList>
    </citation>
    <scope>NUCLEOTIDE SEQUENCE [LARGE SCALE GENOMIC DNA]</scope>
    <source>
        <strain evidence="5">ATCC 29683 / DSM 1030 / JCM 2381 / KCTC 1655 / WB1</strain>
    </source>
</reference>
<reference evidence="5" key="1">
    <citation type="submission" date="2011-07" db="EMBL/GenBank/DDBJ databases">
        <title>Complete genome sequence of Acetobacterium woodii.</title>
        <authorList>
            <person name="Poehlein A."/>
            <person name="Schmidt S."/>
            <person name="Kaster A.-K."/>
            <person name="Goenrich M."/>
            <person name="Vollmers J."/>
            <person name="Thuermer A."/>
            <person name="Gottschalk G."/>
            <person name="Thauer R.K."/>
            <person name="Daniel R."/>
            <person name="Mueller V."/>
        </authorList>
    </citation>
    <scope>NUCLEOTIDE SEQUENCE [LARGE SCALE GENOMIC DNA]</scope>
    <source>
        <strain evidence="5">ATCC 29683 / DSM 1030 / JCM 2381 / KCTC 1655 / WB1</strain>
    </source>
</reference>
<dbReference type="EMBL" id="CP002987">
    <property type="protein sequence ID" value="AFA49652.1"/>
    <property type="molecule type" value="Genomic_DNA"/>
</dbReference>
<feature type="domain" description="HTH tetR-type" evidence="3">
    <location>
        <begin position="10"/>
        <end position="69"/>
    </location>
</feature>
<name>H6LHE2_ACEWD</name>
<dbReference type="InterPro" id="IPR009057">
    <property type="entry name" value="Homeodomain-like_sf"/>
</dbReference>
<dbReference type="Proteomes" id="UP000007177">
    <property type="component" value="Chromosome"/>
</dbReference>
<dbReference type="HOGENOM" id="CLU_118948_0_0_9"/>
<dbReference type="InterPro" id="IPR050624">
    <property type="entry name" value="HTH-type_Tx_Regulator"/>
</dbReference>
<evidence type="ECO:0000256" key="2">
    <source>
        <dbReference type="PROSITE-ProRule" id="PRU00335"/>
    </source>
</evidence>
<keyword evidence="1 2" id="KW-0238">DNA-binding</keyword>
<evidence type="ECO:0000256" key="1">
    <source>
        <dbReference type="ARBA" id="ARBA00023125"/>
    </source>
</evidence>
<dbReference type="InterPro" id="IPR001647">
    <property type="entry name" value="HTH_TetR"/>
</dbReference>
<dbReference type="PANTHER" id="PTHR43479">
    <property type="entry name" value="ACREF/ENVCD OPERON REPRESSOR-RELATED"/>
    <property type="match status" value="1"/>
</dbReference>
<dbReference type="GO" id="GO:0003677">
    <property type="term" value="F:DNA binding"/>
    <property type="evidence" value="ECO:0007669"/>
    <property type="project" value="UniProtKB-UniRule"/>
</dbReference>
<dbReference type="PANTHER" id="PTHR43479:SF11">
    <property type="entry name" value="ACREF_ENVCD OPERON REPRESSOR-RELATED"/>
    <property type="match status" value="1"/>
</dbReference>
<protein>
    <submittedName>
        <fullName evidence="4">Transcriptional regulator TetR family</fullName>
    </submittedName>
</protein>
<dbReference type="Gene3D" id="1.10.357.10">
    <property type="entry name" value="Tetracycline Repressor, domain 2"/>
    <property type="match status" value="1"/>
</dbReference>
<organism evidence="4 5">
    <name type="scientific">Acetobacterium woodii (strain ATCC 29683 / DSM 1030 / JCM 2381 / KCTC 1655 / WB1)</name>
    <dbReference type="NCBI Taxonomy" id="931626"/>
    <lineage>
        <taxon>Bacteria</taxon>
        <taxon>Bacillati</taxon>
        <taxon>Bacillota</taxon>
        <taxon>Clostridia</taxon>
        <taxon>Eubacteriales</taxon>
        <taxon>Eubacteriaceae</taxon>
        <taxon>Acetobacterium</taxon>
    </lineage>
</organism>